<dbReference type="InterPro" id="IPR043834">
    <property type="entry name" value="REC"/>
</dbReference>
<dbReference type="OrthoDB" id="5135940at2"/>
<protein>
    <recommendedName>
        <fullName evidence="2">Response receiver domain-containing protein</fullName>
    </recommendedName>
</protein>
<reference evidence="3 4" key="1">
    <citation type="submission" date="2016-11" db="EMBL/GenBank/DDBJ databases">
        <authorList>
            <person name="Jaros S."/>
            <person name="Januszkiewicz K."/>
            <person name="Wedrychowicz H."/>
        </authorList>
    </citation>
    <scope>NUCLEOTIDE SEQUENCE [LARGE SCALE GENOMIC DNA]</scope>
    <source>
        <strain evidence="3 4">DSM 21074</strain>
    </source>
</reference>
<dbReference type="STRING" id="1121955.SAMN02745146_3084"/>
<name>A0A1M6J3V4_9BACT</name>
<keyword evidence="4" id="KW-1185">Reference proteome</keyword>
<dbReference type="EMBL" id="FQYN01000006">
    <property type="protein sequence ID" value="SHJ41359.1"/>
    <property type="molecule type" value="Genomic_DNA"/>
</dbReference>
<feature type="region of interest" description="Disordered" evidence="1">
    <location>
        <begin position="50"/>
        <end position="80"/>
    </location>
</feature>
<dbReference type="Pfam" id="PF19192">
    <property type="entry name" value="Response_reg_2"/>
    <property type="match status" value="1"/>
</dbReference>
<proteinExistence type="predicted"/>
<organism evidence="3 4">
    <name type="scientific">Hymenobacter daecheongensis DSM 21074</name>
    <dbReference type="NCBI Taxonomy" id="1121955"/>
    <lineage>
        <taxon>Bacteria</taxon>
        <taxon>Pseudomonadati</taxon>
        <taxon>Bacteroidota</taxon>
        <taxon>Cytophagia</taxon>
        <taxon>Cytophagales</taxon>
        <taxon>Hymenobacteraceae</taxon>
        <taxon>Hymenobacter</taxon>
    </lineage>
</organism>
<dbReference type="Proteomes" id="UP000184418">
    <property type="component" value="Unassembled WGS sequence"/>
</dbReference>
<evidence type="ECO:0000259" key="2">
    <source>
        <dbReference type="Pfam" id="PF19192"/>
    </source>
</evidence>
<accession>A0A1M6J3V4</accession>
<evidence type="ECO:0000313" key="3">
    <source>
        <dbReference type="EMBL" id="SHJ41359.1"/>
    </source>
</evidence>
<dbReference type="AlphaFoldDB" id="A0A1M6J3V4"/>
<dbReference type="RefSeq" id="WP_143164164.1">
    <property type="nucleotide sequence ID" value="NZ_FQYN01000006.1"/>
</dbReference>
<sequence>MPAILPTPAPIFKQRSRAAARRFLQTAMLFDDNATFEELKISIKAEDVNTPNLTGPEEIETPSEEGTAGTAQKEKEKETERKMGENLYAKAINDAFAEEGIVCGVIKPKKDDITALNAIKKAARRADIVVVDWFINDDKGETALNVIEGILSEDKAEDGEAHQGRLRLLAIYTSEPDLATISLKVKTKFGFKNTANNTKGRYTLALNENVRLCIYQKDRGSKKNIGPNKERVVSDSNLPGKLIEDFSDMTSGLLFNLVLNALGALRENTHRLIQKFNKSVDAPYFSHRVLSDPMEDTLGHPLSLFTAEIEDILLDQEVNRYINEQAVAEWLEYLSSADALKFPTDTSTKVLDALKGLNQTGIVGYVKKNNPSGIDQLLGWLKSSDQKGEVTKLTSAFTKNVAEANSKDREFAALTTFRSHYRLPPPQLKLGSVVCVKERGKQKYLICVQPVCDSVRLKKPDTLYPFPFIEMVEVTGASDGFDLTLKHNKKQKQFVIQKKPSKMRLLEFKADAVQQAVVATQDQTTTNWFFQTATPKKLEWIGELRFPHAQRVAANLATELSRVGLTESEWTRRAAKKIK</sequence>
<gene>
    <name evidence="3" type="ORF">SAMN02745146_3084</name>
</gene>
<evidence type="ECO:0000256" key="1">
    <source>
        <dbReference type="SAM" id="MobiDB-lite"/>
    </source>
</evidence>
<evidence type="ECO:0000313" key="4">
    <source>
        <dbReference type="Proteomes" id="UP000184418"/>
    </source>
</evidence>
<feature type="domain" description="Response receiver" evidence="2">
    <location>
        <begin position="23"/>
        <end position="221"/>
    </location>
</feature>